<evidence type="ECO:0000256" key="15">
    <source>
        <dbReference type="ARBA" id="ARBA00049522"/>
    </source>
</evidence>
<dbReference type="PROSITE" id="PS00478">
    <property type="entry name" value="LIM_DOMAIN_1"/>
    <property type="match status" value="1"/>
</dbReference>
<dbReference type="SUPFAM" id="SSF51905">
    <property type="entry name" value="FAD/NAD(P)-binding domain"/>
    <property type="match status" value="1"/>
</dbReference>
<feature type="region of interest" description="Disordered" evidence="18">
    <location>
        <begin position="1098"/>
        <end position="1119"/>
    </location>
</feature>
<feature type="compositionally biased region" description="Basic residues" evidence="18">
    <location>
        <begin position="814"/>
        <end position="823"/>
    </location>
</feature>
<feature type="compositionally biased region" description="Polar residues" evidence="18">
    <location>
        <begin position="1233"/>
        <end position="1243"/>
    </location>
</feature>
<evidence type="ECO:0000256" key="16">
    <source>
        <dbReference type="PROSITE-ProRule" id="PRU00125"/>
    </source>
</evidence>
<dbReference type="GO" id="GO:0005737">
    <property type="term" value="C:cytoplasm"/>
    <property type="evidence" value="ECO:0007669"/>
    <property type="project" value="UniProtKB-SubCell"/>
</dbReference>
<feature type="region of interest" description="Disordered" evidence="18">
    <location>
        <begin position="2234"/>
        <end position="2253"/>
    </location>
</feature>
<dbReference type="InterPro" id="IPR002938">
    <property type="entry name" value="FAD-bd"/>
</dbReference>
<dbReference type="SUPFAM" id="SSF57716">
    <property type="entry name" value="Glucocorticoid receptor-like (DNA-binding domain)"/>
    <property type="match status" value="1"/>
</dbReference>
<feature type="region of interest" description="Disordered" evidence="18">
    <location>
        <begin position="1703"/>
        <end position="1762"/>
    </location>
</feature>
<evidence type="ECO:0000313" key="22">
    <source>
        <dbReference type="Proteomes" id="UP001458880"/>
    </source>
</evidence>
<dbReference type="Gene3D" id="1.10.418.10">
    <property type="entry name" value="Calponin-like domain"/>
    <property type="match status" value="1"/>
</dbReference>
<evidence type="ECO:0000256" key="2">
    <source>
        <dbReference type="ARBA" id="ARBA00004496"/>
    </source>
</evidence>
<comment type="similarity">
    <text evidence="3">Belongs to the Mical family.</text>
</comment>
<keyword evidence="5" id="KW-0963">Cytoplasm</keyword>
<feature type="region of interest" description="Disordered" evidence="18">
    <location>
        <begin position="1914"/>
        <end position="1973"/>
    </location>
</feature>
<keyword evidence="7 16" id="KW-0479">Metal-binding</keyword>
<evidence type="ECO:0000256" key="5">
    <source>
        <dbReference type="ARBA" id="ARBA00022490"/>
    </source>
</evidence>
<evidence type="ECO:0000256" key="17">
    <source>
        <dbReference type="SAM" id="Coils"/>
    </source>
</evidence>
<dbReference type="PANTHER" id="PTHR23167">
    <property type="entry name" value="CALPONIN HOMOLOGY DOMAIN-CONTAINING PROTEIN DDB_G0272472-RELATED"/>
    <property type="match status" value="1"/>
</dbReference>
<dbReference type="Gene3D" id="3.50.50.60">
    <property type="entry name" value="FAD/NAD(P)-binding domain"/>
    <property type="match status" value="1"/>
</dbReference>
<dbReference type="Pfam" id="PF25413">
    <property type="entry name" value="Rossman_Mical"/>
    <property type="match status" value="1"/>
</dbReference>
<feature type="region of interest" description="Disordered" evidence="18">
    <location>
        <begin position="2258"/>
        <end position="2296"/>
    </location>
</feature>
<evidence type="ECO:0000256" key="14">
    <source>
        <dbReference type="ARBA" id="ARBA00023203"/>
    </source>
</evidence>
<gene>
    <name evidence="21" type="ORF">QE152_g6051</name>
</gene>
<evidence type="ECO:0000256" key="8">
    <source>
        <dbReference type="ARBA" id="ARBA00022827"/>
    </source>
</evidence>
<dbReference type="GO" id="GO:0046872">
    <property type="term" value="F:metal ion binding"/>
    <property type="evidence" value="ECO:0007669"/>
    <property type="project" value="UniProtKB-KW"/>
</dbReference>
<dbReference type="GO" id="GO:0120501">
    <property type="term" value="F:F-actin monooxygenase activity"/>
    <property type="evidence" value="ECO:0007669"/>
    <property type="project" value="UniProtKB-EC"/>
</dbReference>
<keyword evidence="8" id="KW-0274">FAD</keyword>
<comment type="catalytic activity">
    <reaction evidence="15">
        <text>L-methionyl-[F-actin] + NADPH + O2 + H(+) = L-methionyl-(R)-S-oxide-[F-actin] + NADP(+) + H2O</text>
        <dbReference type="Rhea" id="RHEA:51308"/>
        <dbReference type="Rhea" id="RHEA-COMP:12953"/>
        <dbReference type="Rhea" id="RHEA-COMP:12956"/>
        <dbReference type="ChEBI" id="CHEBI:15377"/>
        <dbReference type="ChEBI" id="CHEBI:15378"/>
        <dbReference type="ChEBI" id="CHEBI:15379"/>
        <dbReference type="ChEBI" id="CHEBI:16044"/>
        <dbReference type="ChEBI" id="CHEBI:45764"/>
        <dbReference type="ChEBI" id="CHEBI:57783"/>
        <dbReference type="ChEBI" id="CHEBI:58349"/>
        <dbReference type="EC" id="1.14.13.225"/>
    </reaction>
</comment>
<dbReference type="PROSITE" id="PS50023">
    <property type="entry name" value="LIM_DOMAIN_2"/>
    <property type="match status" value="1"/>
</dbReference>
<evidence type="ECO:0000256" key="12">
    <source>
        <dbReference type="ARBA" id="ARBA00023033"/>
    </source>
</evidence>
<keyword evidence="12" id="KW-0503">Monooxygenase</keyword>
<dbReference type="InterPro" id="IPR036188">
    <property type="entry name" value="FAD/NAD-bd_sf"/>
</dbReference>
<accession>A0AAW1MFN7</accession>
<feature type="region of interest" description="Disordered" evidence="18">
    <location>
        <begin position="793"/>
        <end position="823"/>
    </location>
</feature>
<dbReference type="Proteomes" id="UP001458880">
    <property type="component" value="Unassembled WGS sequence"/>
</dbReference>
<evidence type="ECO:0000256" key="11">
    <source>
        <dbReference type="ARBA" id="ARBA00023002"/>
    </source>
</evidence>
<keyword evidence="9 16" id="KW-0862">Zinc</keyword>
<reference evidence="21 22" key="1">
    <citation type="journal article" date="2024" name="BMC Genomics">
        <title>De novo assembly and annotation of Popillia japonica's genome with initial clues to its potential as an invasive pest.</title>
        <authorList>
            <person name="Cucini C."/>
            <person name="Boschi S."/>
            <person name="Funari R."/>
            <person name="Cardaioli E."/>
            <person name="Iannotti N."/>
            <person name="Marturano G."/>
            <person name="Paoli F."/>
            <person name="Bruttini M."/>
            <person name="Carapelli A."/>
            <person name="Frati F."/>
            <person name="Nardi F."/>
        </authorList>
    </citation>
    <scope>NUCLEOTIDE SEQUENCE [LARGE SCALE GENOMIC DNA]</scope>
    <source>
        <strain evidence="21">DMR45628</strain>
    </source>
</reference>
<sequence length="2404" mass="273323">MTTSIKPIFLHETPPIDLATKCTATTLTITAITTTVRFLTASTLKTILGSYRNICEYLHLKPNVLPLFYPKLKAHINSWKAKPLWKKFDTRANQKCYARGKACPHTRVLIIGAGPCGLRTAIEAQLLGAKVVVVEKRDRMSRNNVLHLWPFVIDDLRALGAKKFFGKFCAGSIDHISIRQLQCILLKVALLLGVEVHTEVSFERVIEPNLNEKTGWRAEFKPSDHPVSQFEFDVIIGADGKRNTLQGFKRKEFRGKLAIAITANFINKRTEAEARVEEISGVAFIFNQKFFKDLYAETGIDLENIVYYKDDTHYFVMTAKKQSLIDKGVIREDLSDTAKLLAPDNVDRDELMNYAREAAEFSTNYQMPDLEFAVNHYGHPDVAMFDFTSMYAAENASRVIERHNYKLMSILVGDSLLEPFWPTGSGCARGFLSSMDAAWAIRSWGSDAVTPLEVLAERESIYRLLAQTTPENLNKDYKSYTIEPSTRYPNLNKNALLPHQVTSLYDSDDPKSIELNLRPAPTPAIIEVPKKRRRRESHVDPDTLLSWIKEQVREHADLEVTNLTASFRDGRVLCAIISHYRPDLLDYSAINAHDSARNNQVAFDLLEKELGVPPIMSGEEMANNDTLDFSTMLNYLTKVYDTFRCEIPHIKYPKWDVNLSIARTSTVVLPSFTFSLQPILITPRSSARLSDEATDHIVPLAAKQTSSHRANTQEENLILVPIKSIENYLSKTSFETMKFENLNDISTVQTNEIDLGELWSKLSMCRYSKSDPLFPSLRKIKSKRNIIRNKKLQIGQRSSTKSISSKSSIQLRNQRSRINKRSSIKIPIQHINDSISGSGDYVSDDRLSLNQQPPPRKPLEYKIKIKSSESNSSKNVLKLKFSSKIPQKDESNNAPNKSKLILEHANNKWFDDKVSNDTQSSMAGSTQLTLNFLKEMDTFLKKQTQASKELHSLRVKIKSSKPIPKDIPQVLLEPDVPKELTSHPDIVIKNVERKGDSKVAVQVVKFFSISNCLSIIPKFISNVSSNLNIFGGRDGNDKTVISQRKLPPVESLAKVEGWIKSSNFESESTIVSEYNEPLKPIENLKLSVDNDADTIVSSTTKEELQKTRSKANQTGKEDKVQYSSTVNSYESVESMTKLVETLKSNSMIKGVAKISSLSSPWQLYEGRAKSKSEPPDQFSTIIEAEESDMPEIKRHENLFKIHTNVDKADIFAATTTAPPPRPSSRHKRHVDTSFLNKSSSGLSQDRKARKRKTLEKVGASVEDRQKRLEEIVSNRIDRQNKRRHHRKMQTEQFVKSMQMLQSNCKPDHSEPFEDYSIYLYRQTAPNFEDRVKNLEKQFIYVPDKDTRATAPTQTKRETDEDFAARIKDLEEKWREPVNVEKKPKDLLRAIGKIETSDWNIKEIEKKIIENKLGKSVNKDKEKVPKWSREQFLARQTKMEQKHLDRQNSAEVKFAEIDKNIKQLEQKLKEGTSRDLNQHKVASITEKLVGKTGETAATPQLPKPIQKSNSRTVIPINQGSEFCHFCAKRVYLVERLTAEGRIFHTGCFRCQYCHTSLRLGTYMFDREGLYGHRFYCAQHFGMPGEISRPEKKIPQVTDDGPPKKTVSNLLGLDLLDRVQTPERIEFSNLSTGHVSSDHDESPSPIDEDEWTDRNNINSVIDSDSSDDSSSSSDTDSDDEAYEEALEEPITKEGTLRWAERYKKRYSHKDDDSNSDDYSSSDHFSYYENSSGDDDSDTATEGEEEIRARELRKQEVRVEPPIDAGTDTEVKRLINNNYPYDPNQCTVDMPDILNNTLLKVSKSSDNLSSNNEQFNSAESEIEEDEAEKPLKPNVLTKSVTTSSITATPVIKRNFVLPPKDRRKSFGKEFVPVVEAEPLLVIKRTPSKINLPPEIGKPKVQVKTNLESAKKYFGATSAAKPPINKPKKSPLIKQASLPEKPPINKPKKSPLIKQASLPEKNTAPLNIPPKIPIKSEEERRKSLFNFEPEESDLQDIDNYIESLMKNEDQPPPKIPDRAEEKVSSSIEDLLKALEVETNVEENEMVEVKPEEKIEDLLSWIEELDHKAEETQITSSLRPDKYKNLESVLKKPEKAENKPEKAENVIHKLCKDNISLFENHLLGKTQKSLDLDRDDGLEGYQLSKSKTDVHCNKRSSVDLDAVKKVDIKKVLQKFENNDNKEPEFKQPKRSIVVPKNIVKRNSFANFTFNRSFEKDDRPSTALLTDRDYNFSENLRKFGQAKSSSQSPQRRQESPSFLRKFRGFKASSESPQRTSITNLLDNSHQSRTNRHSPQRKVVDSAENPCKFLRKFEQFNADLKKLSQAPDVVNDNTSKSPFLRKFDEKFVDGVGISSNRSVSIIDGAAIPPNLSRNEKLSKQDVNRDKINLDGINTATPETGLQMRNWSSNES</sequence>
<feature type="domain" description="LIM zinc-binding" evidence="20">
    <location>
        <begin position="1520"/>
        <end position="1585"/>
    </location>
</feature>
<dbReference type="GO" id="GO:0071949">
    <property type="term" value="F:FAD binding"/>
    <property type="evidence" value="ECO:0007669"/>
    <property type="project" value="InterPro"/>
</dbReference>
<dbReference type="SUPFAM" id="SSF47576">
    <property type="entry name" value="Calponin-homology domain, CH-domain"/>
    <property type="match status" value="1"/>
</dbReference>
<evidence type="ECO:0000256" key="6">
    <source>
        <dbReference type="ARBA" id="ARBA00022630"/>
    </source>
</evidence>
<evidence type="ECO:0000256" key="9">
    <source>
        <dbReference type="ARBA" id="ARBA00022833"/>
    </source>
</evidence>
<dbReference type="FunFam" id="3.50.50.60:FF:000004">
    <property type="entry name" value="protein-methionine sulfoxide oxidase MICAL2 isoform X1"/>
    <property type="match status" value="1"/>
</dbReference>
<organism evidence="21 22">
    <name type="scientific">Popillia japonica</name>
    <name type="common">Japanese beetle</name>
    <dbReference type="NCBI Taxonomy" id="7064"/>
    <lineage>
        <taxon>Eukaryota</taxon>
        <taxon>Metazoa</taxon>
        <taxon>Ecdysozoa</taxon>
        <taxon>Arthropoda</taxon>
        <taxon>Hexapoda</taxon>
        <taxon>Insecta</taxon>
        <taxon>Pterygota</taxon>
        <taxon>Neoptera</taxon>
        <taxon>Endopterygota</taxon>
        <taxon>Coleoptera</taxon>
        <taxon>Polyphaga</taxon>
        <taxon>Scarabaeiformia</taxon>
        <taxon>Scarabaeidae</taxon>
        <taxon>Rutelinae</taxon>
        <taxon>Popillia</taxon>
    </lineage>
</organism>
<evidence type="ECO:0000256" key="13">
    <source>
        <dbReference type="ARBA" id="ARBA00023038"/>
    </source>
</evidence>
<dbReference type="CDD" id="cd09439">
    <property type="entry name" value="LIM_Mical"/>
    <property type="match status" value="1"/>
</dbReference>
<name>A0AAW1MFN7_POPJA</name>
<evidence type="ECO:0000256" key="10">
    <source>
        <dbReference type="ARBA" id="ARBA00022857"/>
    </source>
</evidence>
<feature type="region of interest" description="Disordered" evidence="18">
    <location>
        <begin position="1585"/>
        <end position="1604"/>
    </location>
</feature>
<feature type="compositionally biased region" description="Acidic residues" evidence="18">
    <location>
        <begin position="1673"/>
        <end position="1685"/>
    </location>
</feature>
<evidence type="ECO:0000259" key="20">
    <source>
        <dbReference type="PROSITE" id="PS50023"/>
    </source>
</evidence>
<proteinExistence type="inferred from homology"/>
<evidence type="ECO:0000256" key="4">
    <source>
        <dbReference type="ARBA" id="ARBA00012709"/>
    </source>
</evidence>
<evidence type="ECO:0000256" key="7">
    <source>
        <dbReference type="ARBA" id="ARBA00022723"/>
    </source>
</evidence>
<comment type="cofactor">
    <cofactor evidence="1">
        <name>FAD</name>
        <dbReference type="ChEBI" id="CHEBI:57692"/>
    </cofactor>
</comment>
<dbReference type="EC" id="1.14.13.225" evidence="4"/>
<keyword evidence="22" id="KW-1185">Reference proteome</keyword>
<dbReference type="PANTHER" id="PTHR23167:SF54">
    <property type="entry name" value="[F-ACTIN]-MONOOXYGENASE MICAL"/>
    <property type="match status" value="1"/>
</dbReference>
<feature type="region of interest" description="Disordered" evidence="18">
    <location>
        <begin position="837"/>
        <end position="858"/>
    </location>
</feature>
<dbReference type="Pfam" id="PF01494">
    <property type="entry name" value="FAD_binding_3"/>
    <property type="match status" value="1"/>
</dbReference>
<evidence type="ECO:0000256" key="18">
    <source>
        <dbReference type="SAM" id="MobiDB-lite"/>
    </source>
</evidence>
<feature type="domain" description="Calponin-homology (CH)" evidence="19">
    <location>
        <begin position="538"/>
        <end position="644"/>
    </location>
</feature>
<dbReference type="InterPro" id="IPR057494">
    <property type="entry name" value="Rossman_Mical"/>
</dbReference>
<feature type="compositionally biased region" description="Low complexity" evidence="18">
    <location>
        <begin position="798"/>
        <end position="809"/>
    </location>
</feature>
<dbReference type="SMART" id="SM00132">
    <property type="entry name" value="LIM"/>
    <property type="match status" value="1"/>
</dbReference>
<keyword evidence="6" id="KW-0285">Flavoprotein</keyword>
<comment type="subcellular location">
    <subcellularLocation>
        <location evidence="2">Cytoplasm</location>
    </subcellularLocation>
</comment>
<dbReference type="InterPro" id="IPR036872">
    <property type="entry name" value="CH_dom_sf"/>
</dbReference>
<dbReference type="InterPro" id="IPR001781">
    <property type="entry name" value="Znf_LIM"/>
</dbReference>
<dbReference type="PROSITE" id="PS50021">
    <property type="entry name" value="CH"/>
    <property type="match status" value="1"/>
</dbReference>
<feature type="region of interest" description="Disordered" evidence="18">
    <location>
        <begin position="1625"/>
        <end position="1691"/>
    </location>
</feature>
<feature type="compositionally biased region" description="Low complexity" evidence="18">
    <location>
        <begin position="1714"/>
        <end position="1725"/>
    </location>
</feature>
<evidence type="ECO:0000256" key="1">
    <source>
        <dbReference type="ARBA" id="ARBA00001974"/>
    </source>
</evidence>
<dbReference type="GO" id="GO:0003779">
    <property type="term" value="F:actin binding"/>
    <property type="evidence" value="ECO:0007669"/>
    <property type="project" value="UniProtKB-KW"/>
</dbReference>
<protein>
    <recommendedName>
        <fullName evidence="4">F-actin monooxygenase</fullName>
        <ecNumber evidence="4">1.14.13.225</ecNumber>
    </recommendedName>
</protein>
<feature type="coiled-coil region" evidence="17">
    <location>
        <begin position="1446"/>
        <end position="1473"/>
    </location>
</feature>
<dbReference type="InterPro" id="IPR050540">
    <property type="entry name" value="F-actin_Monoox_Mical"/>
</dbReference>
<evidence type="ECO:0000256" key="3">
    <source>
        <dbReference type="ARBA" id="ARBA00008223"/>
    </source>
</evidence>
<dbReference type="SMART" id="SM00033">
    <property type="entry name" value="CH"/>
    <property type="match status" value="1"/>
</dbReference>
<feature type="compositionally biased region" description="Polar residues" evidence="18">
    <location>
        <begin position="1801"/>
        <end position="1813"/>
    </location>
</feature>
<evidence type="ECO:0000259" key="19">
    <source>
        <dbReference type="PROSITE" id="PS50021"/>
    </source>
</evidence>
<evidence type="ECO:0000313" key="21">
    <source>
        <dbReference type="EMBL" id="KAK9746486.1"/>
    </source>
</evidence>
<keyword evidence="14" id="KW-0009">Actin-binding</keyword>
<dbReference type="Gene3D" id="2.10.110.10">
    <property type="entry name" value="Cysteine Rich Protein"/>
    <property type="match status" value="1"/>
</dbReference>
<dbReference type="EMBL" id="JASPKY010000039">
    <property type="protein sequence ID" value="KAK9746486.1"/>
    <property type="molecule type" value="Genomic_DNA"/>
</dbReference>
<comment type="caution">
    <text evidence="21">The sequence shown here is derived from an EMBL/GenBank/DDBJ whole genome shotgun (WGS) entry which is preliminary data.</text>
</comment>
<feature type="compositionally biased region" description="Polar residues" evidence="18">
    <location>
        <begin position="2262"/>
        <end position="2281"/>
    </location>
</feature>
<keyword evidence="11" id="KW-0560">Oxidoreductase</keyword>
<keyword evidence="13 16" id="KW-0440">LIM domain</keyword>
<dbReference type="InterPro" id="IPR001715">
    <property type="entry name" value="CH_dom"/>
</dbReference>
<dbReference type="Pfam" id="PF00412">
    <property type="entry name" value="LIM"/>
    <property type="match status" value="1"/>
</dbReference>
<keyword evidence="17" id="KW-0175">Coiled coil</keyword>
<feature type="region of interest" description="Disordered" evidence="18">
    <location>
        <begin position="1801"/>
        <end position="1826"/>
    </location>
</feature>
<keyword evidence="10" id="KW-0521">NADP</keyword>
<feature type="compositionally biased region" description="Acidic residues" evidence="18">
    <location>
        <begin position="1729"/>
        <end position="1742"/>
    </location>
</feature>
<feature type="compositionally biased region" description="Basic and acidic residues" evidence="18">
    <location>
        <begin position="1743"/>
        <end position="1758"/>
    </location>
</feature>
<dbReference type="Pfam" id="PF00307">
    <property type="entry name" value="CH"/>
    <property type="match status" value="1"/>
</dbReference>
<feature type="region of interest" description="Disordered" evidence="18">
    <location>
        <begin position="1214"/>
        <end position="1260"/>
    </location>
</feature>